<protein>
    <submittedName>
        <fullName evidence="2">Uncharacterized protein</fullName>
    </submittedName>
</protein>
<dbReference type="Proteomes" id="UP000799771">
    <property type="component" value="Unassembled WGS sequence"/>
</dbReference>
<organism evidence="2 3">
    <name type="scientific">Dothidotthia symphoricarpi CBS 119687</name>
    <dbReference type="NCBI Taxonomy" id="1392245"/>
    <lineage>
        <taxon>Eukaryota</taxon>
        <taxon>Fungi</taxon>
        <taxon>Dikarya</taxon>
        <taxon>Ascomycota</taxon>
        <taxon>Pezizomycotina</taxon>
        <taxon>Dothideomycetes</taxon>
        <taxon>Pleosporomycetidae</taxon>
        <taxon>Pleosporales</taxon>
        <taxon>Dothidotthiaceae</taxon>
        <taxon>Dothidotthia</taxon>
    </lineage>
</organism>
<reference evidence="2" key="1">
    <citation type="journal article" date="2020" name="Stud. Mycol.">
        <title>101 Dothideomycetes genomes: a test case for predicting lifestyles and emergence of pathogens.</title>
        <authorList>
            <person name="Haridas S."/>
            <person name="Albert R."/>
            <person name="Binder M."/>
            <person name="Bloem J."/>
            <person name="Labutti K."/>
            <person name="Salamov A."/>
            <person name="Andreopoulos B."/>
            <person name="Baker S."/>
            <person name="Barry K."/>
            <person name="Bills G."/>
            <person name="Bluhm B."/>
            <person name="Cannon C."/>
            <person name="Castanera R."/>
            <person name="Culley D."/>
            <person name="Daum C."/>
            <person name="Ezra D."/>
            <person name="Gonzalez J."/>
            <person name="Henrissat B."/>
            <person name="Kuo A."/>
            <person name="Liang C."/>
            <person name="Lipzen A."/>
            <person name="Lutzoni F."/>
            <person name="Magnuson J."/>
            <person name="Mondo S."/>
            <person name="Nolan M."/>
            <person name="Ohm R."/>
            <person name="Pangilinan J."/>
            <person name="Park H.-J."/>
            <person name="Ramirez L."/>
            <person name="Alfaro M."/>
            <person name="Sun H."/>
            <person name="Tritt A."/>
            <person name="Yoshinaga Y."/>
            <person name="Zwiers L.-H."/>
            <person name="Turgeon B."/>
            <person name="Goodwin S."/>
            <person name="Spatafora J."/>
            <person name="Crous P."/>
            <person name="Grigoriev I."/>
        </authorList>
    </citation>
    <scope>NUCLEOTIDE SEQUENCE</scope>
    <source>
        <strain evidence="2">CBS 119687</strain>
    </source>
</reference>
<name>A0A6A5ZXR2_9PLEO</name>
<dbReference type="EMBL" id="ML977523">
    <property type="protein sequence ID" value="KAF2123694.1"/>
    <property type="molecule type" value="Genomic_DNA"/>
</dbReference>
<evidence type="ECO:0000313" key="3">
    <source>
        <dbReference type="Proteomes" id="UP000799771"/>
    </source>
</evidence>
<keyword evidence="3" id="KW-1185">Reference proteome</keyword>
<dbReference type="GeneID" id="54409706"/>
<evidence type="ECO:0000256" key="1">
    <source>
        <dbReference type="SAM" id="MobiDB-lite"/>
    </source>
</evidence>
<proteinExistence type="predicted"/>
<dbReference type="RefSeq" id="XP_033518088.1">
    <property type="nucleotide sequence ID" value="XM_033669274.1"/>
</dbReference>
<dbReference type="AlphaFoldDB" id="A0A6A5ZXR2"/>
<feature type="compositionally biased region" description="Polar residues" evidence="1">
    <location>
        <begin position="59"/>
        <end position="78"/>
    </location>
</feature>
<gene>
    <name evidence="2" type="ORF">P153DRAFT_371504</name>
</gene>
<accession>A0A6A5ZXR2</accession>
<evidence type="ECO:0000313" key="2">
    <source>
        <dbReference type="EMBL" id="KAF2123694.1"/>
    </source>
</evidence>
<sequence length="163" mass="17856">MMVDPRILDYQRCRYYNLLWSCKQKAIEVFKQGAQTRLTKGRLDGIVLVPPEDWYLHSGSDSNEGSDSASNTSTNSLSEDVASADCGDRIVVFLGLVKAADGQFSEKGDSGALVFAQDSHNTTVPLGVHLGKSTLWNAALFLSLEAFAAVGEKPEHQWDLTFL</sequence>
<feature type="region of interest" description="Disordered" evidence="1">
    <location>
        <begin position="58"/>
        <end position="78"/>
    </location>
</feature>